<protein>
    <submittedName>
        <fullName evidence="3">UDP-sulfoquinovose synthase</fullName>
    </submittedName>
</protein>
<dbReference type="Pfam" id="PF01370">
    <property type="entry name" value="Epimerase"/>
    <property type="match status" value="1"/>
</dbReference>
<gene>
    <name evidence="3" type="ORF">GCM10010954_05730</name>
</gene>
<comment type="caution">
    <text evidence="3">The sequence shown here is derived from an EMBL/GenBank/DDBJ whole genome shotgun (WGS) entry which is preliminary data.</text>
</comment>
<evidence type="ECO:0000259" key="2">
    <source>
        <dbReference type="Pfam" id="PF01370"/>
    </source>
</evidence>
<feature type="domain" description="NAD-dependent epimerase/dehydratase" evidence="2">
    <location>
        <begin position="3"/>
        <end position="291"/>
    </location>
</feature>
<reference evidence="3" key="2">
    <citation type="submission" date="2020-09" db="EMBL/GenBank/DDBJ databases">
        <authorList>
            <person name="Sun Q."/>
            <person name="Zhou Y."/>
        </authorList>
    </citation>
    <scope>NUCLEOTIDE SEQUENCE</scope>
    <source>
        <strain evidence="3">CGMCC 1.12153</strain>
    </source>
</reference>
<evidence type="ECO:0000313" key="3">
    <source>
        <dbReference type="EMBL" id="GGF10073.1"/>
    </source>
</evidence>
<accession>A0A917AZ70</accession>
<dbReference type="AlphaFoldDB" id="A0A917AZ70"/>
<dbReference type="EMBL" id="BMEL01000001">
    <property type="protein sequence ID" value="GGF10073.1"/>
    <property type="molecule type" value="Genomic_DNA"/>
</dbReference>
<proteinExistence type="inferred from homology"/>
<sequence length="382" mass="43594">MRIIVAGGDGFCGWPTALYLSKQGHDVTIVDNLARRKIDDELHSNSVTPIATLEERVAKWKELTGKEIRTFIGDLNHYDFLREVFRQTEPEAFVHFAEQRSAPYSMIDREHAAYTQTNNVIGNLNVLYAIKEFAPECHLIKLGTMGEYGTPNIDIEEGYIEIEHNGRKDTLPYPKQPGSFYHLSKVHDSHNIMFACKIWGIRATDLNQGIVYGLHTEETQLDPVLVNRVDYDGVFGTALNRFINQAAIGHDLTVYGSGGQTRAFLNIEDTVRCVEIAAENPADRGEFRVFNQFTEWFSVQDLADQVQKIAKEEGFDTQVKNIENPRIENEDHYYNAKNTKLRDLGLEPHLLTDEVIRDILKVAVENKDRIIEENVLPSITWK</sequence>
<dbReference type="InterPro" id="IPR036291">
    <property type="entry name" value="NAD(P)-bd_dom_sf"/>
</dbReference>
<dbReference type="SUPFAM" id="SSF51735">
    <property type="entry name" value="NAD(P)-binding Rossmann-fold domains"/>
    <property type="match status" value="1"/>
</dbReference>
<evidence type="ECO:0000313" key="4">
    <source>
        <dbReference type="Proteomes" id="UP000660110"/>
    </source>
</evidence>
<organism evidence="3 4">
    <name type="scientific">Halobacillus andaensis</name>
    <dbReference type="NCBI Taxonomy" id="1176239"/>
    <lineage>
        <taxon>Bacteria</taxon>
        <taxon>Bacillati</taxon>
        <taxon>Bacillota</taxon>
        <taxon>Bacilli</taxon>
        <taxon>Bacillales</taxon>
        <taxon>Bacillaceae</taxon>
        <taxon>Halobacillus</taxon>
    </lineage>
</organism>
<comment type="similarity">
    <text evidence="1">Belongs to the NAD(P)-dependent epimerase/dehydratase family.</text>
</comment>
<dbReference type="Proteomes" id="UP000660110">
    <property type="component" value="Unassembled WGS sequence"/>
</dbReference>
<dbReference type="CDD" id="cd05255">
    <property type="entry name" value="SQD1_like_SDR_e"/>
    <property type="match status" value="1"/>
</dbReference>
<evidence type="ECO:0000256" key="1">
    <source>
        <dbReference type="ARBA" id="ARBA00007637"/>
    </source>
</evidence>
<dbReference type="InterPro" id="IPR001509">
    <property type="entry name" value="Epimerase_deHydtase"/>
</dbReference>
<dbReference type="Gene3D" id="3.90.25.10">
    <property type="entry name" value="UDP-galactose 4-epimerase, domain 1"/>
    <property type="match status" value="1"/>
</dbReference>
<name>A0A917AZ70_HALAA</name>
<dbReference type="PANTHER" id="PTHR43000">
    <property type="entry name" value="DTDP-D-GLUCOSE 4,6-DEHYDRATASE-RELATED"/>
    <property type="match status" value="1"/>
</dbReference>
<dbReference type="RefSeq" id="WP_188375947.1">
    <property type="nucleotide sequence ID" value="NZ_BMEL01000001.1"/>
</dbReference>
<reference evidence="3" key="1">
    <citation type="journal article" date="2014" name="Int. J. Syst. Evol. Microbiol.">
        <title>Complete genome sequence of Corynebacterium casei LMG S-19264T (=DSM 44701T), isolated from a smear-ripened cheese.</title>
        <authorList>
            <consortium name="US DOE Joint Genome Institute (JGI-PGF)"/>
            <person name="Walter F."/>
            <person name="Albersmeier A."/>
            <person name="Kalinowski J."/>
            <person name="Ruckert C."/>
        </authorList>
    </citation>
    <scope>NUCLEOTIDE SEQUENCE</scope>
    <source>
        <strain evidence="3">CGMCC 1.12153</strain>
    </source>
</reference>
<keyword evidence="4" id="KW-1185">Reference proteome</keyword>
<dbReference type="Gene3D" id="3.40.50.720">
    <property type="entry name" value="NAD(P)-binding Rossmann-like Domain"/>
    <property type="match status" value="1"/>
</dbReference>